<evidence type="ECO:0000256" key="1">
    <source>
        <dbReference type="ARBA" id="ARBA00004651"/>
    </source>
</evidence>
<evidence type="ECO:0000259" key="10">
    <source>
        <dbReference type="PROSITE" id="PS50893"/>
    </source>
</evidence>
<protein>
    <submittedName>
        <fullName evidence="12">Efflux ABC transporter, permease/ATP-binding protein</fullName>
    </submittedName>
</protein>
<keyword evidence="4 9" id="KW-0812">Transmembrane</keyword>
<dbReference type="InterPro" id="IPR027417">
    <property type="entry name" value="P-loop_NTPase"/>
</dbReference>
<accession>A0A3B0WBQ2</accession>
<evidence type="ECO:0000256" key="7">
    <source>
        <dbReference type="ARBA" id="ARBA00022989"/>
    </source>
</evidence>
<keyword evidence="2" id="KW-0813">Transport</keyword>
<gene>
    <name evidence="12" type="ORF">MNBD_CHLOROFLEXI01-4923</name>
</gene>
<dbReference type="Gene3D" id="3.40.50.300">
    <property type="entry name" value="P-loop containing nucleotide triphosphate hydrolases"/>
    <property type="match status" value="1"/>
</dbReference>
<feature type="domain" description="ABC transporter" evidence="10">
    <location>
        <begin position="147"/>
        <end position="391"/>
    </location>
</feature>
<comment type="subcellular location">
    <subcellularLocation>
        <location evidence="1">Cell membrane</location>
        <topology evidence="1">Multi-pass membrane protein</topology>
    </subcellularLocation>
</comment>
<dbReference type="GO" id="GO:0016887">
    <property type="term" value="F:ATP hydrolysis activity"/>
    <property type="evidence" value="ECO:0007669"/>
    <property type="project" value="InterPro"/>
</dbReference>
<dbReference type="PROSITE" id="PS50893">
    <property type="entry name" value="ABC_TRANSPORTER_2"/>
    <property type="match status" value="1"/>
</dbReference>
<name>A0A3B0WBQ2_9ZZZZ</name>
<organism evidence="12">
    <name type="scientific">hydrothermal vent metagenome</name>
    <dbReference type="NCBI Taxonomy" id="652676"/>
    <lineage>
        <taxon>unclassified sequences</taxon>
        <taxon>metagenomes</taxon>
        <taxon>ecological metagenomes</taxon>
    </lineage>
</organism>
<dbReference type="PANTHER" id="PTHR43394">
    <property type="entry name" value="ATP-DEPENDENT PERMEASE MDL1, MITOCHONDRIAL"/>
    <property type="match status" value="1"/>
</dbReference>
<dbReference type="EMBL" id="UOEU01000874">
    <property type="protein sequence ID" value="VAW41966.1"/>
    <property type="molecule type" value="Genomic_DNA"/>
</dbReference>
<keyword evidence="7 9" id="KW-1133">Transmembrane helix</keyword>
<dbReference type="GO" id="GO:0015421">
    <property type="term" value="F:ABC-type oligopeptide transporter activity"/>
    <property type="evidence" value="ECO:0007669"/>
    <property type="project" value="TreeGrafter"/>
</dbReference>
<dbReference type="InterPro" id="IPR003593">
    <property type="entry name" value="AAA+_ATPase"/>
</dbReference>
<keyword evidence="8 9" id="KW-0472">Membrane</keyword>
<keyword evidence="3" id="KW-1003">Cell membrane</keyword>
<dbReference type="AlphaFoldDB" id="A0A3B0WBQ2"/>
<dbReference type="InterPro" id="IPR003439">
    <property type="entry name" value="ABC_transporter-like_ATP-bd"/>
</dbReference>
<sequence>ERQKYYFSFLLSGVQAAKEIRLFNTGGYFLDRLLRLTRKVHQDRRQQQTYELRWDIFLGFLSSLVAGIAFVVVIFEAFNGRLTLGDITLYISAVASVQGALQGSMFAISGLHESSLFYTYFTNLLALPDPLPLTTRPRPVRKLTSGLELRHVSFRYSEQHPWVLRDVNLFIPAGQCLALVGLNGAGKTTLVKLLLRFYDPTEGEILWDGVDIREFTPQELRQRIGAIFQDYLRYDLTAQENIGLGHIKHINDIDRIRQAAMNSGAHKLIEELPQGYQTELSLMFANGKLPTDLSGGQWQKIATARLFMRQDADLLILDEPTAALDAEAEHELYEHFVTLVGGHTSLLISHRFSTVRMADRIVVLEGGQITEQGTHETLLRLGGQYAKLYGMQAEKYQG</sequence>
<dbReference type="GO" id="GO:0005524">
    <property type="term" value="F:ATP binding"/>
    <property type="evidence" value="ECO:0007669"/>
    <property type="project" value="UniProtKB-KW"/>
</dbReference>
<reference evidence="12" key="1">
    <citation type="submission" date="2018-06" db="EMBL/GenBank/DDBJ databases">
        <authorList>
            <person name="Zhirakovskaya E."/>
        </authorList>
    </citation>
    <scope>NUCLEOTIDE SEQUENCE</scope>
</reference>
<evidence type="ECO:0000256" key="8">
    <source>
        <dbReference type="ARBA" id="ARBA00023136"/>
    </source>
</evidence>
<evidence type="ECO:0000256" key="3">
    <source>
        <dbReference type="ARBA" id="ARBA00022475"/>
    </source>
</evidence>
<evidence type="ECO:0000256" key="5">
    <source>
        <dbReference type="ARBA" id="ARBA00022741"/>
    </source>
</evidence>
<dbReference type="GO" id="GO:0005886">
    <property type="term" value="C:plasma membrane"/>
    <property type="evidence" value="ECO:0007669"/>
    <property type="project" value="UniProtKB-SubCell"/>
</dbReference>
<dbReference type="SMART" id="SM00382">
    <property type="entry name" value="AAA"/>
    <property type="match status" value="1"/>
</dbReference>
<evidence type="ECO:0000313" key="12">
    <source>
        <dbReference type="EMBL" id="VAW41966.1"/>
    </source>
</evidence>
<evidence type="ECO:0000256" key="6">
    <source>
        <dbReference type="ARBA" id="ARBA00022840"/>
    </source>
</evidence>
<feature type="transmembrane region" description="Helical" evidence="9">
    <location>
        <begin position="54"/>
        <end position="75"/>
    </location>
</feature>
<evidence type="ECO:0000256" key="4">
    <source>
        <dbReference type="ARBA" id="ARBA00022692"/>
    </source>
</evidence>
<dbReference type="Pfam" id="PF00005">
    <property type="entry name" value="ABC_tran"/>
    <property type="match status" value="1"/>
</dbReference>
<feature type="domain" description="ABC transmembrane type-1" evidence="11">
    <location>
        <begin position="1"/>
        <end position="113"/>
    </location>
</feature>
<evidence type="ECO:0000259" key="11">
    <source>
        <dbReference type="PROSITE" id="PS50929"/>
    </source>
</evidence>
<evidence type="ECO:0000256" key="2">
    <source>
        <dbReference type="ARBA" id="ARBA00022448"/>
    </source>
</evidence>
<evidence type="ECO:0000256" key="9">
    <source>
        <dbReference type="SAM" id="Phobius"/>
    </source>
</evidence>
<dbReference type="InterPro" id="IPR036640">
    <property type="entry name" value="ABC1_TM_sf"/>
</dbReference>
<keyword evidence="5" id="KW-0547">Nucleotide-binding</keyword>
<dbReference type="FunFam" id="3.40.50.300:FF:000221">
    <property type="entry name" value="Multidrug ABC transporter ATP-binding protein"/>
    <property type="match status" value="1"/>
</dbReference>
<dbReference type="PANTHER" id="PTHR43394:SF1">
    <property type="entry name" value="ATP-BINDING CASSETTE SUB-FAMILY B MEMBER 10, MITOCHONDRIAL"/>
    <property type="match status" value="1"/>
</dbReference>
<dbReference type="InterPro" id="IPR039421">
    <property type="entry name" value="Type_1_exporter"/>
</dbReference>
<keyword evidence="6 12" id="KW-0067">ATP-binding</keyword>
<dbReference type="PROSITE" id="PS50929">
    <property type="entry name" value="ABC_TM1F"/>
    <property type="match status" value="1"/>
</dbReference>
<proteinExistence type="predicted"/>
<dbReference type="SUPFAM" id="SSF52540">
    <property type="entry name" value="P-loop containing nucleoside triphosphate hydrolases"/>
    <property type="match status" value="1"/>
</dbReference>
<dbReference type="InterPro" id="IPR011527">
    <property type="entry name" value="ABC1_TM_dom"/>
</dbReference>
<feature type="non-terminal residue" evidence="12">
    <location>
        <position position="1"/>
    </location>
</feature>
<dbReference type="Gene3D" id="1.20.1560.10">
    <property type="entry name" value="ABC transporter type 1, transmembrane domain"/>
    <property type="match status" value="1"/>
</dbReference>
<dbReference type="SUPFAM" id="SSF90123">
    <property type="entry name" value="ABC transporter transmembrane region"/>
    <property type="match status" value="1"/>
</dbReference>